<dbReference type="SUPFAM" id="SSF50104">
    <property type="entry name" value="Translation proteins SH3-like domain"/>
    <property type="match status" value="1"/>
</dbReference>
<dbReference type="AlphaFoldDB" id="A0A0G1G696"/>
<reference evidence="7 8" key="1">
    <citation type="journal article" date="2015" name="Nature">
        <title>rRNA introns, odd ribosomes, and small enigmatic genomes across a large radiation of phyla.</title>
        <authorList>
            <person name="Brown C.T."/>
            <person name="Hug L.A."/>
            <person name="Thomas B.C."/>
            <person name="Sharon I."/>
            <person name="Castelle C.J."/>
            <person name="Singh A."/>
            <person name="Wilkins M.J."/>
            <person name="Williams K.H."/>
            <person name="Banfield J.F."/>
        </authorList>
    </citation>
    <scope>NUCLEOTIDE SEQUENCE [LARGE SCALE GENOMIC DNA]</scope>
</reference>
<protein>
    <recommendedName>
        <fullName evidence="4 5">Large ribosomal subunit protein uL24</fullName>
    </recommendedName>
</protein>
<comment type="function">
    <text evidence="5">One of the proteins that surrounds the polypeptide exit tunnel on the outside of the subunit.</text>
</comment>
<dbReference type="CDD" id="cd06089">
    <property type="entry name" value="KOW_RPL26"/>
    <property type="match status" value="1"/>
</dbReference>
<dbReference type="PANTHER" id="PTHR12903">
    <property type="entry name" value="MITOCHONDRIAL RIBOSOMAL PROTEIN L24"/>
    <property type="match status" value="1"/>
</dbReference>
<keyword evidence="5" id="KW-0699">rRNA-binding</keyword>
<accession>A0A0G1G696</accession>
<gene>
    <name evidence="5" type="primary">rplX</name>
    <name evidence="7" type="ORF">UV68_C0010G0018</name>
</gene>
<comment type="function">
    <text evidence="5">One of two assembly initiator proteins, it binds directly to the 5'-end of the 23S rRNA, where it nucleates assembly of the 50S subunit.</text>
</comment>
<feature type="domain" description="KOW" evidence="6">
    <location>
        <begin position="3"/>
        <end position="30"/>
    </location>
</feature>
<dbReference type="InterPro" id="IPR008991">
    <property type="entry name" value="Translation_prot_SH3-like_sf"/>
</dbReference>
<dbReference type="Gene3D" id="2.30.30.30">
    <property type="match status" value="1"/>
</dbReference>
<dbReference type="InterPro" id="IPR014722">
    <property type="entry name" value="Rib_uL2_dom2"/>
</dbReference>
<evidence type="ECO:0000256" key="1">
    <source>
        <dbReference type="ARBA" id="ARBA00010618"/>
    </source>
</evidence>
<name>A0A0G1G696_9BACT</name>
<keyword evidence="2 5" id="KW-0689">Ribosomal protein</keyword>
<organism evidence="7 8">
    <name type="scientific">Candidatus Collierbacteria bacterium GW2011_GWC2_43_12</name>
    <dbReference type="NCBI Taxonomy" id="1618390"/>
    <lineage>
        <taxon>Bacteria</taxon>
        <taxon>Candidatus Collieribacteriota</taxon>
    </lineage>
</organism>
<comment type="caution">
    <text evidence="7">The sequence shown here is derived from an EMBL/GenBank/DDBJ whole genome shotgun (WGS) entry which is preliminary data.</text>
</comment>
<dbReference type="GO" id="GO:0003735">
    <property type="term" value="F:structural constituent of ribosome"/>
    <property type="evidence" value="ECO:0007669"/>
    <property type="project" value="InterPro"/>
</dbReference>
<dbReference type="PATRIC" id="fig|1618390.3.peg.302"/>
<evidence type="ECO:0000259" key="6">
    <source>
        <dbReference type="SMART" id="SM00739"/>
    </source>
</evidence>
<keyword evidence="3 5" id="KW-0687">Ribonucleoprotein</keyword>
<dbReference type="Proteomes" id="UP000033980">
    <property type="component" value="Unassembled WGS sequence"/>
</dbReference>
<dbReference type="InterPro" id="IPR005824">
    <property type="entry name" value="KOW"/>
</dbReference>
<dbReference type="InterPro" id="IPR057264">
    <property type="entry name" value="Ribosomal_uL24_C"/>
</dbReference>
<evidence type="ECO:0000313" key="8">
    <source>
        <dbReference type="Proteomes" id="UP000033980"/>
    </source>
</evidence>
<evidence type="ECO:0000256" key="5">
    <source>
        <dbReference type="HAMAP-Rule" id="MF_01326"/>
    </source>
</evidence>
<evidence type="ECO:0000256" key="2">
    <source>
        <dbReference type="ARBA" id="ARBA00022980"/>
    </source>
</evidence>
<dbReference type="NCBIfam" id="TIGR01079">
    <property type="entry name" value="rplX_bact"/>
    <property type="match status" value="1"/>
</dbReference>
<sequence length="108" mass="11801">MFKFKINDIVQITAGKDKGRSGKILKVLPVDQKVLVEGINLYKKHIKPKGNEAGTILSLPRAISTASVALICPSCGKPTRVGFDASQTPKVRICHKCRQIITSTTKQK</sequence>
<evidence type="ECO:0000256" key="4">
    <source>
        <dbReference type="ARBA" id="ARBA00035206"/>
    </source>
</evidence>
<dbReference type="GO" id="GO:0006412">
    <property type="term" value="P:translation"/>
    <property type="evidence" value="ECO:0007669"/>
    <property type="project" value="UniProtKB-UniRule"/>
</dbReference>
<dbReference type="EMBL" id="LCFK01000010">
    <property type="protein sequence ID" value="KKS94508.1"/>
    <property type="molecule type" value="Genomic_DNA"/>
</dbReference>
<comment type="subunit">
    <text evidence="5">Part of the 50S ribosomal subunit.</text>
</comment>
<dbReference type="Pfam" id="PF17136">
    <property type="entry name" value="ribosomal_L24"/>
    <property type="match status" value="1"/>
</dbReference>
<dbReference type="InterPro" id="IPR003256">
    <property type="entry name" value="Ribosomal_uL24"/>
</dbReference>
<dbReference type="Pfam" id="PF00467">
    <property type="entry name" value="KOW"/>
    <property type="match status" value="1"/>
</dbReference>
<dbReference type="InterPro" id="IPR041988">
    <property type="entry name" value="Ribosomal_uL24_KOW"/>
</dbReference>
<evidence type="ECO:0000313" key="7">
    <source>
        <dbReference type="EMBL" id="KKS94508.1"/>
    </source>
</evidence>
<keyword evidence="5" id="KW-0694">RNA-binding</keyword>
<evidence type="ECO:0000256" key="3">
    <source>
        <dbReference type="ARBA" id="ARBA00023274"/>
    </source>
</evidence>
<comment type="similarity">
    <text evidence="1 5">Belongs to the universal ribosomal protein uL24 family.</text>
</comment>
<proteinExistence type="inferred from homology"/>
<dbReference type="HAMAP" id="MF_01326_B">
    <property type="entry name" value="Ribosomal_uL24_B"/>
    <property type="match status" value="1"/>
</dbReference>
<dbReference type="SMART" id="SM00739">
    <property type="entry name" value="KOW"/>
    <property type="match status" value="1"/>
</dbReference>
<dbReference type="GO" id="GO:0005840">
    <property type="term" value="C:ribosome"/>
    <property type="evidence" value="ECO:0007669"/>
    <property type="project" value="UniProtKB-KW"/>
</dbReference>
<dbReference type="GO" id="GO:0019843">
    <property type="term" value="F:rRNA binding"/>
    <property type="evidence" value="ECO:0007669"/>
    <property type="project" value="UniProtKB-UniRule"/>
</dbReference>
<dbReference type="GO" id="GO:1990904">
    <property type="term" value="C:ribonucleoprotein complex"/>
    <property type="evidence" value="ECO:0007669"/>
    <property type="project" value="UniProtKB-KW"/>
</dbReference>